<dbReference type="RefSeq" id="WP_039681338.1">
    <property type="nucleotide sequence ID" value="NZ_JAWGXO010000011.1"/>
</dbReference>
<dbReference type="STRING" id="1577792.QX51_18280"/>
<dbReference type="Proteomes" id="UP000031189">
    <property type="component" value="Unassembled WGS sequence"/>
</dbReference>
<evidence type="ECO:0000313" key="5">
    <source>
        <dbReference type="EMBL" id="KHS55635.1"/>
    </source>
</evidence>
<keyword evidence="2" id="KW-0805">Transcription regulation</keyword>
<organism evidence="5 6">
    <name type="scientific">Terrisporobacter othiniensis</name>
    <dbReference type="NCBI Taxonomy" id="1577792"/>
    <lineage>
        <taxon>Bacteria</taxon>
        <taxon>Bacillati</taxon>
        <taxon>Bacillota</taxon>
        <taxon>Clostridia</taxon>
        <taxon>Peptostreptococcales</taxon>
        <taxon>Peptostreptococcaceae</taxon>
        <taxon>Terrisporobacter</taxon>
    </lineage>
</organism>
<keyword evidence="4" id="KW-0804">Transcription</keyword>
<dbReference type="InterPro" id="IPR036390">
    <property type="entry name" value="WH_DNA-bd_sf"/>
</dbReference>
<dbReference type="Gene3D" id="1.10.10.10">
    <property type="entry name" value="Winged helix-like DNA-binding domain superfamily/Winged helix DNA-binding domain"/>
    <property type="match status" value="1"/>
</dbReference>
<name>A0A0B3WM38_9FIRM</name>
<sequence>MKQNISESELEVMKVLWKAKKATSAEIIENLKDKSEWKPKTIQTLITRLVSKDFVNVDKSNKKSYIYSASISEKEYKNYASKSFLEKLYNGSINKMVLSFVKDKKLSKSEIEELKDILRDE</sequence>
<protein>
    <submittedName>
        <fullName evidence="5">Beta-lactamase</fullName>
    </submittedName>
</protein>
<dbReference type="Gene3D" id="1.10.4040.10">
    <property type="entry name" value="Penicillinase repressor domain"/>
    <property type="match status" value="1"/>
</dbReference>
<reference evidence="5 6" key="1">
    <citation type="submission" date="2014-12" db="EMBL/GenBank/DDBJ databases">
        <title>Draft genome sequence of Terrisporobacter sp. 08-306576, isolated from the blood culture of a bacteremia patient.</title>
        <authorList>
            <person name="Lund L.C."/>
            <person name="Sydenham T.V."/>
            <person name="Hogh S.V."/>
            <person name="Skov M.N."/>
            <person name="Kemp M."/>
            <person name="Justesen U.S."/>
        </authorList>
    </citation>
    <scope>NUCLEOTIDE SEQUENCE [LARGE SCALE GENOMIC DNA]</scope>
    <source>
        <strain evidence="5 6">08-306576</strain>
    </source>
</reference>
<dbReference type="OrthoDB" id="9795583at2"/>
<evidence type="ECO:0000256" key="2">
    <source>
        <dbReference type="ARBA" id="ARBA00023015"/>
    </source>
</evidence>
<dbReference type="InterPro" id="IPR005650">
    <property type="entry name" value="BlaI_family"/>
</dbReference>
<evidence type="ECO:0000256" key="3">
    <source>
        <dbReference type="ARBA" id="ARBA00023125"/>
    </source>
</evidence>
<dbReference type="SUPFAM" id="SSF46785">
    <property type="entry name" value="Winged helix' DNA-binding domain"/>
    <property type="match status" value="1"/>
</dbReference>
<dbReference type="PIRSF" id="PIRSF019455">
    <property type="entry name" value="CopR_AtkY"/>
    <property type="match status" value="1"/>
</dbReference>
<comment type="caution">
    <text evidence="5">The sequence shown here is derived from an EMBL/GenBank/DDBJ whole genome shotgun (WGS) entry which is preliminary data.</text>
</comment>
<proteinExistence type="inferred from homology"/>
<accession>A0A0B3WM38</accession>
<evidence type="ECO:0000256" key="1">
    <source>
        <dbReference type="ARBA" id="ARBA00011046"/>
    </source>
</evidence>
<dbReference type="GO" id="GO:0003677">
    <property type="term" value="F:DNA binding"/>
    <property type="evidence" value="ECO:0007669"/>
    <property type="project" value="UniProtKB-KW"/>
</dbReference>
<dbReference type="InterPro" id="IPR036388">
    <property type="entry name" value="WH-like_DNA-bd_sf"/>
</dbReference>
<dbReference type="AlphaFoldDB" id="A0A0B3WM38"/>
<dbReference type="Pfam" id="PF03965">
    <property type="entry name" value="Penicillinase_R"/>
    <property type="match status" value="1"/>
</dbReference>
<evidence type="ECO:0000313" key="6">
    <source>
        <dbReference type="Proteomes" id="UP000031189"/>
    </source>
</evidence>
<keyword evidence="3" id="KW-0238">DNA-binding</keyword>
<dbReference type="EMBL" id="JWHR01000157">
    <property type="protein sequence ID" value="KHS55635.1"/>
    <property type="molecule type" value="Genomic_DNA"/>
</dbReference>
<comment type="similarity">
    <text evidence="1">Belongs to the BlaI transcriptional regulatory family.</text>
</comment>
<dbReference type="GO" id="GO:0045892">
    <property type="term" value="P:negative regulation of DNA-templated transcription"/>
    <property type="evidence" value="ECO:0007669"/>
    <property type="project" value="InterPro"/>
</dbReference>
<gene>
    <name evidence="5" type="ORF">QX51_18280</name>
</gene>
<keyword evidence="6" id="KW-1185">Reference proteome</keyword>
<evidence type="ECO:0000256" key="4">
    <source>
        <dbReference type="ARBA" id="ARBA00023163"/>
    </source>
</evidence>